<dbReference type="AlphaFoldDB" id="A0A918U7L8"/>
<evidence type="ECO:0000313" key="2">
    <source>
        <dbReference type="Proteomes" id="UP000645257"/>
    </source>
</evidence>
<comment type="caution">
    <text evidence="1">The sequence shown here is derived from an EMBL/GenBank/DDBJ whole genome shotgun (WGS) entry which is preliminary data.</text>
</comment>
<accession>A0A918U7L8</accession>
<proteinExistence type="predicted"/>
<evidence type="ECO:0000313" key="1">
    <source>
        <dbReference type="EMBL" id="GGY05185.1"/>
    </source>
</evidence>
<organism evidence="1 2">
    <name type="scientific">Paludibacterium paludis</name>
    <dbReference type="NCBI Taxonomy" id="1225769"/>
    <lineage>
        <taxon>Bacteria</taxon>
        <taxon>Pseudomonadati</taxon>
        <taxon>Pseudomonadota</taxon>
        <taxon>Betaproteobacteria</taxon>
        <taxon>Neisseriales</taxon>
        <taxon>Chromobacteriaceae</taxon>
        <taxon>Paludibacterium</taxon>
    </lineage>
</organism>
<keyword evidence="2" id="KW-1185">Reference proteome</keyword>
<dbReference type="EMBL" id="BMYX01000001">
    <property type="protein sequence ID" value="GGY05185.1"/>
    <property type="molecule type" value="Genomic_DNA"/>
</dbReference>
<dbReference type="Proteomes" id="UP000645257">
    <property type="component" value="Unassembled WGS sequence"/>
</dbReference>
<gene>
    <name evidence="1" type="ORF">GCM10011289_04700</name>
</gene>
<dbReference type="RefSeq" id="WP_189530709.1">
    <property type="nucleotide sequence ID" value="NZ_BMYX01000001.1"/>
</dbReference>
<protein>
    <submittedName>
        <fullName evidence="1">Uncharacterized protein</fullName>
    </submittedName>
</protein>
<reference evidence="1" key="2">
    <citation type="submission" date="2020-09" db="EMBL/GenBank/DDBJ databases">
        <authorList>
            <person name="Sun Q."/>
            <person name="Kim S."/>
        </authorList>
    </citation>
    <scope>NUCLEOTIDE SEQUENCE</scope>
    <source>
        <strain evidence="1">KCTC 32182</strain>
    </source>
</reference>
<name>A0A918U7L8_9NEIS</name>
<sequence length="104" mass="11463">MSHEIDRLLTELESRCGVEGCCELIDPQTHHTVGVPLSHSDCHELKALGEVFGVEAGQLASVILKAGMHDLHARLDDDLARMTRELRAVMVEAGVVVTNRRLRP</sequence>
<reference evidence="1" key="1">
    <citation type="journal article" date="2014" name="Int. J. Syst. Evol. Microbiol.">
        <title>Complete genome sequence of Corynebacterium casei LMG S-19264T (=DSM 44701T), isolated from a smear-ripened cheese.</title>
        <authorList>
            <consortium name="US DOE Joint Genome Institute (JGI-PGF)"/>
            <person name="Walter F."/>
            <person name="Albersmeier A."/>
            <person name="Kalinowski J."/>
            <person name="Ruckert C."/>
        </authorList>
    </citation>
    <scope>NUCLEOTIDE SEQUENCE</scope>
    <source>
        <strain evidence="1">KCTC 32182</strain>
    </source>
</reference>